<proteinExistence type="predicted"/>
<evidence type="ECO:0008006" key="3">
    <source>
        <dbReference type="Google" id="ProtNLM"/>
    </source>
</evidence>
<dbReference type="EMBL" id="VUJW01000005">
    <property type="protein sequence ID" value="KAA1426901.1"/>
    <property type="molecule type" value="Genomic_DNA"/>
</dbReference>
<sequence length="482" mass="53703">MKRLPAVVGLADEIRGKGKNSPEKSADYLLRNRAELRTYPSVDVLAMYSDPEYAPSTATPGDIKKAKALVHHFTQVRSAIAQALWSREIFIGIDVIDELAFHGAQDNNVTDLLLECLTRIRDGRMNRPGLIIFPVHSFGVLSAGLFYPLRRGQLTIVNPDSGYALFPQSNDMGRTFGQLQRAAERLGVNKSLPRDLLEHWRLSRGAEWLERNPLLVVRANHLPGSYYANEHLLMNRVQSVVGLLSLLAALQPATTDRAGFLMSSSRTNNWETLDIHHYLALYDPPAHKTELAGDCVPIHGGRVEVSEMAALGFDLDPTYWRRQVALGADMQAQVEKLYIAQLKLKVAGKRLNAPGRTVNRLFDSLQMFRRSFADSADDWTGRVALSTAFETLLTDHYGKVRATLMSRCKELMRGQRGTRAMQQAVGDLYASRSELVHGAEQTTSADMYLARRAYALCFLALSKRIDQIPTVTSTPVGDVVDN</sequence>
<evidence type="ECO:0000313" key="1">
    <source>
        <dbReference type="EMBL" id="KAA1426901.1"/>
    </source>
</evidence>
<dbReference type="AlphaFoldDB" id="A0A5B1M2F4"/>
<reference evidence="1 2" key="2">
    <citation type="submission" date="2019-09" db="EMBL/GenBank/DDBJ databases">
        <authorList>
            <person name="Jin C."/>
        </authorList>
    </citation>
    <scope>NUCLEOTIDE SEQUENCE [LARGE SCALE GENOMIC DNA]</scope>
    <source>
        <strain evidence="1 2">BN140041</strain>
    </source>
</reference>
<comment type="caution">
    <text evidence="1">The sequence shown here is derived from an EMBL/GenBank/DDBJ whole genome shotgun (WGS) entry which is preliminary data.</text>
</comment>
<reference evidence="1 2" key="1">
    <citation type="submission" date="2019-09" db="EMBL/GenBank/DDBJ databases">
        <title>Nocardioides panacisoli sp. nov., isolated from the soil of a ginseng field.</title>
        <authorList>
            <person name="Cho C."/>
        </authorList>
    </citation>
    <scope>NUCLEOTIDE SEQUENCE [LARGE SCALE GENOMIC DNA]</scope>
    <source>
        <strain evidence="1 2">BN140041</strain>
    </source>
</reference>
<protein>
    <recommendedName>
        <fullName evidence="3">Apea-like HEPN domain-containing protein</fullName>
    </recommendedName>
</protein>
<gene>
    <name evidence="1" type="ORF">F0U47_12020</name>
</gene>
<dbReference type="Proteomes" id="UP000324351">
    <property type="component" value="Unassembled WGS sequence"/>
</dbReference>
<accession>A0A5B1M2F4</accession>
<organism evidence="1 2">
    <name type="scientific">Nocardioides antri</name>
    <dbReference type="NCBI Taxonomy" id="2607659"/>
    <lineage>
        <taxon>Bacteria</taxon>
        <taxon>Bacillati</taxon>
        <taxon>Actinomycetota</taxon>
        <taxon>Actinomycetes</taxon>
        <taxon>Propionibacteriales</taxon>
        <taxon>Nocardioidaceae</taxon>
        <taxon>Nocardioides</taxon>
    </lineage>
</organism>
<dbReference type="RefSeq" id="WP_149750728.1">
    <property type="nucleotide sequence ID" value="NZ_VUJW01000005.1"/>
</dbReference>
<keyword evidence="2" id="KW-1185">Reference proteome</keyword>
<name>A0A5B1M2F4_9ACTN</name>
<evidence type="ECO:0000313" key="2">
    <source>
        <dbReference type="Proteomes" id="UP000324351"/>
    </source>
</evidence>